<name>A0A9P4YSS2_9HYPO</name>
<proteinExistence type="inferred from homology"/>
<evidence type="ECO:0000256" key="1">
    <source>
        <dbReference type="ARBA" id="ARBA00004123"/>
    </source>
</evidence>
<dbReference type="GO" id="GO:0005737">
    <property type="term" value="C:cytoplasm"/>
    <property type="evidence" value="ECO:0007669"/>
    <property type="project" value="UniProtKB-SubCell"/>
</dbReference>
<dbReference type="AlphaFoldDB" id="A0A9P4YSS2"/>
<evidence type="ECO:0000256" key="5">
    <source>
        <dbReference type="ARBA" id="ARBA00022491"/>
    </source>
</evidence>
<evidence type="ECO:0008006" key="13">
    <source>
        <dbReference type="Google" id="ProtNLM"/>
    </source>
</evidence>
<evidence type="ECO:0000313" key="12">
    <source>
        <dbReference type="Proteomes" id="UP000749293"/>
    </source>
</evidence>
<gene>
    <name evidence="11" type="ORF">GMORB2_2081</name>
</gene>
<feature type="chain" id="PRO_5040482580" description="Secreted protein" evidence="10">
    <location>
        <begin position="26"/>
        <end position="99"/>
    </location>
</feature>
<comment type="subcellular location">
    <subcellularLocation>
        <location evidence="2">Cytoplasm</location>
    </subcellularLocation>
    <subcellularLocation>
        <location evidence="1">Nucleus</location>
    </subcellularLocation>
</comment>
<organism evidence="11 12">
    <name type="scientific">Geosmithia morbida</name>
    <dbReference type="NCBI Taxonomy" id="1094350"/>
    <lineage>
        <taxon>Eukaryota</taxon>
        <taxon>Fungi</taxon>
        <taxon>Dikarya</taxon>
        <taxon>Ascomycota</taxon>
        <taxon>Pezizomycotina</taxon>
        <taxon>Sordariomycetes</taxon>
        <taxon>Hypocreomycetidae</taxon>
        <taxon>Hypocreales</taxon>
        <taxon>Bionectriaceae</taxon>
        <taxon>Geosmithia</taxon>
    </lineage>
</organism>
<evidence type="ECO:0000256" key="7">
    <source>
        <dbReference type="ARBA" id="ARBA00023163"/>
    </source>
</evidence>
<evidence type="ECO:0000313" key="11">
    <source>
        <dbReference type="EMBL" id="KAF4121119.1"/>
    </source>
</evidence>
<comment type="similarity">
    <text evidence="3">Belongs to the WHI5/NRM1 family.</text>
</comment>
<feature type="signal peptide" evidence="10">
    <location>
        <begin position="1"/>
        <end position="25"/>
    </location>
</feature>
<keyword evidence="8" id="KW-0539">Nucleus</keyword>
<evidence type="ECO:0000256" key="10">
    <source>
        <dbReference type="SAM" id="SignalP"/>
    </source>
</evidence>
<dbReference type="Pfam" id="PF08528">
    <property type="entry name" value="Whi5"/>
    <property type="match status" value="1"/>
</dbReference>
<keyword evidence="4" id="KW-0963">Cytoplasm</keyword>
<sequence length="99" mass="10393">MYPAALLLSATLLLSEILRLRLSLASYKVRTGQTCVPLADLVVKPLPLTGPLPGKSISNDDGGGDDDDDDGQQPDAGADNDVGDGPMDRQPCAERELSD</sequence>
<feature type="compositionally biased region" description="Low complexity" evidence="9">
    <location>
        <begin position="46"/>
        <end position="55"/>
    </location>
</feature>
<keyword evidence="12" id="KW-1185">Reference proteome</keyword>
<dbReference type="GO" id="GO:0005634">
    <property type="term" value="C:nucleus"/>
    <property type="evidence" value="ECO:0007669"/>
    <property type="project" value="UniProtKB-SubCell"/>
</dbReference>
<keyword evidence="7" id="KW-0804">Transcription</keyword>
<evidence type="ECO:0000256" key="2">
    <source>
        <dbReference type="ARBA" id="ARBA00004496"/>
    </source>
</evidence>
<dbReference type="Proteomes" id="UP000749293">
    <property type="component" value="Unassembled WGS sequence"/>
</dbReference>
<dbReference type="RefSeq" id="XP_035319771.1">
    <property type="nucleotide sequence ID" value="XM_035464061.1"/>
</dbReference>
<evidence type="ECO:0000256" key="6">
    <source>
        <dbReference type="ARBA" id="ARBA00023015"/>
    </source>
</evidence>
<evidence type="ECO:0000256" key="9">
    <source>
        <dbReference type="SAM" id="MobiDB-lite"/>
    </source>
</evidence>
<evidence type="ECO:0000256" key="4">
    <source>
        <dbReference type="ARBA" id="ARBA00022490"/>
    </source>
</evidence>
<protein>
    <recommendedName>
        <fullName evidence="13">Secreted protein</fullName>
    </recommendedName>
</protein>
<keyword evidence="10" id="KW-0732">Signal</keyword>
<keyword evidence="6" id="KW-0805">Transcription regulation</keyword>
<comment type="caution">
    <text evidence="11">The sequence shown here is derived from an EMBL/GenBank/DDBJ whole genome shotgun (WGS) entry which is preliminary data.</text>
</comment>
<accession>A0A9P4YSS2</accession>
<evidence type="ECO:0000256" key="8">
    <source>
        <dbReference type="ARBA" id="ARBA00023242"/>
    </source>
</evidence>
<dbReference type="InterPro" id="IPR013734">
    <property type="entry name" value="TF_Nrm1/Whi5"/>
</dbReference>
<keyword evidence="5" id="KW-0678">Repressor</keyword>
<dbReference type="GeneID" id="55968311"/>
<dbReference type="EMBL" id="JAANYQ010000013">
    <property type="protein sequence ID" value="KAF4121119.1"/>
    <property type="molecule type" value="Genomic_DNA"/>
</dbReference>
<feature type="compositionally biased region" description="Acidic residues" evidence="9">
    <location>
        <begin position="62"/>
        <end position="72"/>
    </location>
</feature>
<evidence type="ECO:0000256" key="3">
    <source>
        <dbReference type="ARBA" id="ARBA00006922"/>
    </source>
</evidence>
<reference evidence="11" key="1">
    <citation type="submission" date="2020-03" db="EMBL/GenBank/DDBJ databases">
        <title>Site-based positive gene gene selection in Geosmithia morbida across the United States reveals a broad range of putative effectors and factors for local host and environmental adapation.</title>
        <authorList>
            <person name="Onufrak A."/>
            <person name="Murdoch R.W."/>
            <person name="Gazis R."/>
            <person name="Huff M."/>
            <person name="Staton M."/>
            <person name="Klingeman W."/>
            <person name="Hadziabdic D."/>
        </authorList>
    </citation>
    <scope>NUCLEOTIDE SEQUENCE</scope>
    <source>
        <strain evidence="11">1262</strain>
    </source>
</reference>
<feature type="region of interest" description="Disordered" evidence="9">
    <location>
        <begin position="46"/>
        <end position="99"/>
    </location>
</feature>